<proteinExistence type="predicted"/>
<comment type="caution">
    <text evidence="1">The sequence shown here is derived from an EMBL/GenBank/DDBJ whole genome shotgun (WGS) entry which is preliminary data.</text>
</comment>
<evidence type="ECO:0000313" key="1">
    <source>
        <dbReference type="EMBL" id="PFG36296.1"/>
    </source>
</evidence>
<dbReference type="EMBL" id="PDJH01000001">
    <property type="protein sequence ID" value="PFG36296.1"/>
    <property type="molecule type" value="Genomic_DNA"/>
</dbReference>
<accession>A0A2A9ECD8</accession>
<evidence type="ECO:0008006" key="3">
    <source>
        <dbReference type="Google" id="ProtNLM"/>
    </source>
</evidence>
<name>A0A2A9ECD8_9MICO</name>
<dbReference type="AlphaFoldDB" id="A0A2A9ECD8"/>
<keyword evidence="2" id="KW-1185">Reference proteome</keyword>
<reference evidence="1 2" key="1">
    <citation type="submission" date="2017-10" db="EMBL/GenBank/DDBJ databases">
        <title>Sequencing the genomes of 1000 actinobacteria strains.</title>
        <authorList>
            <person name="Klenk H.-P."/>
        </authorList>
    </citation>
    <scope>NUCLEOTIDE SEQUENCE [LARGE SCALE GENOMIC DNA]</scope>
    <source>
        <strain evidence="1 2">DSM 21574</strain>
    </source>
</reference>
<protein>
    <recommendedName>
        <fullName evidence="3">Preprotein translocase subunit SecA</fullName>
    </recommendedName>
</protein>
<gene>
    <name evidence="1" type="ORF">ATL41_1013</name>
</gene>
<dbReference type="Proteomes" id="UP000221394">
    <property type="component" value="Unassembled WGS sequence"/>
</dbReference>
<sequence length="740" mass="80821">MQTLPFARPDDDSPSISAQGGHAAAEIMTLAILCGASELDTGNDPKRVDQELCGVISEELIPLCYEMLNMANVRDILAAGQLGEIEQVAATVRGNGRWIRGTSYPEMHDEMLRGLFGAVDIDAAVRAVLGFGVDDALAFLRTCHQMQMDQFSARSQGLADAFGSIDMTPGRVPTEDEKRRASEGLAGLFNPSAAQAAIAVADVAAQAHLSHEVAATIALLFTAPTPPDGPGSALRAYLDGNSPLRSHPLVSRDGLVMTVHPALISDAVKSAFEVALRESTHWDAYAAHRGKYLEGRVSTHFSKLIPGVTAHHGIEYFVPLNAAQESGDPAGYTKLVEGDHLFVIHDVAFIVEDKAIPLSDRARTGELNPLRRNLAAAITKGAEQAERMKRRIINDHGLRLRDGTWLDLPDIREVHSVVTSLDDMPGVATATATLVAADILTRDNIPWTVSLNDLDLIAQLVDRPAEFLLYVRRRTHPRSTEMFMAVDELDLLLLFFRMGLYVEPDPEIVATEMPWLGRPRPADVRRYRRQAPTIVSSHTDALDAWYLSLHPPAGAEVDAVAPKPSMVSSPLAPVIDTLREYGIFGWLSIGATLLEGSSDAQRVLAEHPATLTRTPSPDGRPRSLAVPWGHNKQDGWLLVWMTRPVEMDSERILRHAHAYMVAKKHQLGLRRGVTFVYDEPTGQFIGASYDSGQAAPNPELIAKAAASLRPLGEMQTRAQLTQLRRAAERSAKAKKSKKRR</sequence>
<organism evidence="1 2">
    <name type="scientific">Flavimobilis soli</name>
    <dbReference type="NCBI Taxonomy" id="442709"/>
    <lineage>
        <taxon>Bacteria</taxon>
        <taxon>Bacillati</taxon>
        <taxon>Actinomycetota</taxon>
        <taxon>Actinomycetes</taxon>
        <taxon>Micrococcales</taxon>
        <taxon>Jonesiaceae</taxon>
        <taxon>Flavimobilis</taxon>
    </lineage>
</organism>
<evidence type="ECO:0000313" key="2">
    <source>
        <dbReference type="Proteomes" id="UP000221394"/>
    </source>
</evidence>